<dbReference type="Proteomes" id="UP000292402">
    <property type="component" value="Unassembled WGS sequence"/>
</dbReference>
<organism evidence="2 3">
    <name type="scientific">Alternaria tenuissima</name>
    <dbReference type="NCBI Taxonomy" id="119927"/>
    <lineage>
        <taxon>Eukaryota</taxon>
        <taxon>Fungi</taxon>
        <taxon>Dikarya</taxon>
        <taxon>Ascomycota</taxon>
        <taxon>Pezizomycotina</taxon>
        <taxon>Dothideomycetes</taxon>
        <taxon>Pleosporomycetidae</taxon>
        <taxon>Pleosporales</taxon>
        <taxon>Pleosporineae</taxon>
        <taxon>Pleosporaceae</taxon>
        <taxon>Alternaria</taxon>
        <taxon>Alternaria sect. Alternaria</taxon>
        <taxon>Alternaria alternata complex</taxon>
    </lineage>
</organism>
<protein>
    <submittedName>
        <fullName evidence="2">Uncharacterized protein</fullName>
    </submittedName>
</protein>
<gene>
    <name evidence="2" type="ORF">AA0114_g647</name>
</gene>
<comment type="caution">
    <text evidence="2">The sequence shown here is derived from an EMBL/GenBank/DDBJ whole genome shotgun (WGS) entry which is preliminary data.</text>
</comment>
<name>A0A4Q4MXX6_9PLEO</name>
<evidence type="ECO:0000313" key="3">
    <source>
        <dbReference type="Proteomes" id="UP000292402"/>
    </source>
</evidence>
<feature type="compositionally biased region" description="Polar residues" evidence="1">
    <location>
        <begin position="72"/>
        <end position="89"/>
    </location>
</feature>
<evidence type="ECO:0000256" key="1">
    <source>
        <dbReference type="SAM" id="MobiDB-lite"/>
    </source>
</evidence>
<sequence length="208" mass="23126">MLLFSPPRCDALLNHGSAKQTGSIFRRFSVPLWPSTPTASIPLSPRAPKQKTVRPSPPPRKGHQMPKEKSTTDMSHQPGTPRSSAFSPTLGSIPEVFEYEALDAKFGPVSLNDAPETPDVFLPEASSMCPPTLTRASSWPAIIQSPSRRVASPFAVSKALRSILEADRARRRRIMKAYLKAIAFLKYLWRANERYGNVMVTTGMYMQR</sequence>
<proteinExistence type="predicted"/>
<accession>A0A4Q4MXX6</accession>
<evidence type="ECO:0000313" key="2">
    <source>
        <dbReference type="EMBL" id="RYN61869.1"/>
    </source>
</evidence>
<dbReference type="EMBL" id="PDXA01000001">
    <property type="protein sequence ID" value="RYN61869.1"/>
    <property type="molecule type" value="Genomic_DNA"/>
</dbReference>
<dbReference type="AlphaFoldDB" id="A0A4Q4MXX6"/>
<reference evidence="3" key="1">
    <citation type="journal article" date="2019" name="bioRxiv">
        <title>Genomics, evolutionary history and diagnostics of the Alternaria alternata species group including apple and Asian pear pathotypes.</title>
        <authorList>
            <person name="Armitage A.D."/>
            <person name="Cockerton H.M."/>
            <person name="Sreenivasaprasad S."/>
            <person name="Woodhall J.W."/>
            <person name="Lane C.R."/>
            <person name="Harrison R.J."/>
            <person name="Clarkson J.P."/>
        </authorList>
    </citation>
    <scope>NUCLEOTIDE SEQUENCE [LARGE SCALE GENOMIC DNA]</scope>
    <source>
        <strain evidence="3">FERA 1082</strain>
    </source>
</reference>
<feature type="region of interest" description="Disordered" evidence="1">
    <location>
        <begin position="36"/>
        <end position="89"/>
    </location>
</feature>